<evidence type="ECO:0000256" key="3">
    <source>
        <dbReference type="ARBA" id="ARBA00023082"/>
    </source>
</evidence>
<evidence type="ECO:0000256" key="2">
    <source>
        <dbReference type="ARBA" id="ARBA00023015"/>
    </source>
</evidence>
<dbReference type="Gene3D" id="1.10.10.10">
    <property type="entry name" value="Winged helix-like DNA-binding domain superfamily/Winged helix DNA-binding domain"/>
    <property type="match status" value="1"/>
</dbReference>
<organism evidence="5 6">
    <name type="scientific">Bordetella ansorpii</name>
    <dbReference type="NCBI Taxonomy" id="288768"/>
    <lineage>
        <taxon>Bacteria</taxon>
        <taxon>Pseudomonadati</taxon>
        <taxon>Pseudomonadota</taxon>
        <taxon>Betaproteobacteria</taxon>
        <taxon>Burkholderiales</taxon>
        <taxon>Alcaligenaceae</taxon>
        <taxon>Bordetella</taxon>
    </lineage>
</organism>
<dbReference type="InterPro" id="IPR013324">
    <property type="entry name" value="RNA_pol_sigma_r3/r4-like"/>
</dbReference>
<dbReference type="AlphaFoldDB" id="A0A157SRE4"/>
<name>A0A157SRE4_9BORD</name>
<dbReference type="InterPro" id="IPR039425">
    <property type="entry name" value="RNA_pol_sigma-70-like"/>
</dbReference>
<keyword evidence="4" id="KW-0804">Transcription</keyword>
<dbReference type="InterPro" id="IPR013325">
    <property type="entry name" value="RNA_pol_sigma_r2"/>
</dbReference>
<proteinExistence type="inferred from homology"/>
<gene>
    <name evidence="5" type="ORF">SAMEA3906486_04403</name>
</gene>
<evidence type="ECO:0000313" key="6">
    <source>
        <dbReference type="Proteomes" id="UP000076848"/>
    </source>
</evidence>
<dbReference type="Gene3D" id="1.10.1740.10">
    <property type="match status" value="1"/>
</dbReference>
<dbReference type="PANTHER" id="PTHR43133:SF63">
    <property type="entry name" value="RNA POLYMERASE SIGMA FACTOR FECI-RELATED"/>
    <property type="match status" value="1"/>
</dbReference>
<dbReference type="STRING" id="288768.SAMEA3906486_04403"/>
<dbReference type="SUPFAM" id="SSF88659">
    <property type="entry name" value="Sigma3 and sigma4 domains of RNA polymerase sigma factors"/>
    <property type="match status" value="1"/>
</dbReference>
<evidence type="ECO:0000256" key="4">
    <source>
        <dbReference type="ARBA" id="ARBA00023163"/>
    </source>
</evidence>
<accession>A0A157SRE4</accession>
<dbReference type="OrthoDB" id="8589148at2"/>
<dbReference type="RefSeq" id="WP_066131852.1">
    <property type="nucleotide sequence ID" value="NZ_FKIF01000008.1"/>
</dbReference>
<comment type="similarity">
    <text evidence="1">Belongs to the sigma-70 factor family. ECF subfamily.</text>
</comment>
<dbReference type="GO" id="GO:0016987">
    <property type="term" value="F:sigma factor activity"/>
    <property type="evidence" value="ECO:0007669"/>
    <property type="project" value="UniProtKB-KW"/>
</dbReference>
<dbReference type="NCBIfam" id="TIGR02937">
    <property type="entry name" value="sigma70-ECF"/>
    <property type="match status" value="1"/>
</dbReference>
<dbReference type="GO" id="GO:0006352">
    <property type="term" value="P:DNA-templated transcription initiation"/>
    <property type="evidence" value="ECO:0007669"/>
    <property type="project" value="InterPro"/>
</dbReference>
<dbReference type="SUPFAM" id="SSF88946">
    <property type="entry name" value="Sigma2 domain of RNA polymerase sigma factors"/>
    <property type="match status" value="1"/>
</dbReference>
<dbReference type="EMBL" id="FKIF01000008">
    <property type="protein sequence ID" value="SAI73002.1"/>
    <property type="molecule type" value="Genomic_DNA"/>
</dbReference>
<protein>
    <submittedName>
        <fullName evidence="5">RNA polymerase sigma factor</fullName>
    </submittedName>
</protein>
<evidence type="ECO:0000313" key="5">
    <source>
        <dbReference type="EMBL" id="SAI73002.1"/>
    </source>
</evidence>
<sequence>MNETSDTDDPHCPAPTAVSAAPLQDALVAHYDWLSERLNRFLSCSDLAMESLHETWLKVVTMPVPTSPIRQPRAYLFRLACNLALDRLRADSGYGRRSDEGEAFLHEIPDERQGPMEQTEARAALRNVSQALKGLSTRQQAILIDARIEQRPYHEIEQRYGIARSVLRRELRDAQQFCLSQIGDTLLELPRYHPKPHSRKLKAHIKRQRAAHF</sequence>
<dbReference type="InterPro" id="IPR036388">
    <property type="entry name" value="WH-like_DNA-bd_sf"/>
</dbReference>
<dbReference type="PANTHER" id="PTHR43133">
    <property type="entry name" value="RNA POLYMERASE ECF-TYPE SIGMA FACTO"/>
    <property type="match status" value="1"/>
</dbReference>
<evidence type="ECO:0000256" key="1">
    <source>
        <dbReference type="ARBA" id="ARBA00010641"/>
    </source>
</evidence>
<dbReference type="Proteomes" id="UP000076848">
    <property type="component" value="Unassembled WGS sequence"/>
</dbReference>
<keyword evidence="6" id="KW-1185">Reference proteome</keyword>
<reference evidence="5 6" key="1">
    <citation type="submission" date="2016-04" db="EMBL/GenBank/DDBJ databases">
        <authorList>
            <consortium name="Pathogen Informatics"/>
        </authorList>
    </citation>
    <scope>NUCLEOTIDE SEQUENCE [LARGE SCALE GENOMIC DNA]</scope>
    <source>
        <strain evidence="5 6">H050680373</strain>
    </source>
</reference>
<keyword evidence="2" id="KW-0805">Transcription regulation</keyword>
<dbReference type="InterPro" id="IPR014284">
    <property type="entry name" value="RNA_pol_sigma-70_dom"/>
</dbReference>
<keyword evidence="3" id="KW-0731">Sigma factor</keyword>